<dbReference type="InterPro" id="IPR013786">
    <property type="entry name" value="AcylCoA_DH/ox_N"/>
</dbReference>
<feature type="domain" description="Acyl-CoA dehydrogenase/oxidase N-terminal" evidence="7">
    <location>
        <begin position="19"/>
        <end position="125"/>
    </location>
</feature>
<proteinExistence type="inferred from homology"/>
<feature type="domain" description="Acyl-CoA dehydrogenase/oxidase C-terminal" evidence="6">
    <location>
        <begin position="246"/>
        <end position="367"/>
    </location>
</feature>
<dbReference type="Pfam" id="PF02771">
    <property type="entry name" value="Acyl-CoA_dh_N"/>
    <property type="match status" value="1"/>
</dbReference>
<evidence type="ECO:0000259" key="7">
    <source>
        <dbReference type="Pfam" id="PF02771"/>
    </source>
</evidence>
<evidence type="ECO:0000313" key="9">
    <source>
        <dbReference type="Proteomes" id="UP000431401"/>
    </source>
</evidence>
<dbReference type="InterPro" id="IPR009075">
    <property type="entry name" value="AcylCo_DH/oxidase_C"/>
</dbReference>
<comment type="cofactor">
    <cofactor evidence="1">
        <name>FAD</name>
        <dbReference type="ChEBI" id="CHEBI:57692"/>
    </cofactor>
</comment>
<dbReference type="GO" id="GO:0050660">
    <property type="term" value="F:flavin adenine dinucleotide binding"/>
    <property type="evidence" value="ECO:0007669"/>
    <property type="project" value="InterPro"/>
</dbReference>
<dbReference type="AlphaFoldDB" id="A0A7K0DTY3"/>
<dbReference type="EMBL" id="WEGI01000010">
    <property type="protein sequence ID" value="MQY29220.1"/>
    <property type="molecule type" value="Genomic_DNA"/>
</dbReference>
<sequence length="387" mass="41095">MTDTALAAVTAADDDREIALLAATAREFFAGFVDNTYLNQQEQSATGYDTERWQRFVDLGWTSLGLPERVGGAGAGIAAVAAVAIEFGRAAFASPWLATMRAATVLTAVAPPERADPILTRIADGVPHTLVAPADRPVRAEVSPSGALLLSGPPVVVEWPAQSETVVLLLPVTANSAAGESDSPSWCCAALPRDLIADRITPVRSVDNERSARFDPAGLTIPPRYLLGTEITSADAEFATAAANLLRAAVMVGGCEAVLEFSVRYAGERVQFGQPIGGFQAVRHHLARMAIAADAARLAYDEAVASLAGPERDGTLAALATFVAGRSYVEIVLTAAQIHGGVGTTVEHVLHHHFRRAKAMQLRSGRRANRLRELNDALRRESPHRAW</sequence>
<dbReference type="SUPFAM" id="SSF56645">
    <property type="entry name" value="Acyl-CoA dehydrogenase NM domain-like"/>
    <property type="match status" value="1"/>
</dbReference>
<evidence type="ECO:0000256" key="1">
    <source>
        <dbReference type="ARBA" id="ARBA00001974"/>
    </source>
</evidence>
<accession>A0A7K0DTY3</accession>
<keyword evidence="4" id="KW-0274">FAD</keyword>
<keyword evidence="5 8" id="KW-0560">Oxidoreductase</keyword>
<dbReference type="PANTHER" id="PTHR43884">
    <property type="entry name" value="ACYL-COA DEHYDROGENASE"/>
    <property type="match status" value="1"/>
</dbReference>
<gene>
    <name evidence="8" type="ORF">NRB56_48100</name>
</gene>
<dbReference type="Proteomes" id="UP000431401">
    <property type="component" value="Unassembled WGS sequence"/>
</dbReference>
<dbReference type="Gene3D" id="1.10.540.10">
    <property type="entry name" value="Acyl-CoA dehydrogenase/oxidase, N-terminal domain"/>
    <property type="match status" value="1"/>
</dbReference>
<comment type="caution">
    <text evidence="8">The sequence shown here is derived from an EMBL/GenBank/DDBJ whole genome shotgun (WGS) entry which is preliminary data.</text>
</comment>
<evidence type="ECO:0000259" key="6">
    <source>
        <dbReference type="Pfam" id="PF00441"/>
    </source>
</evidence>
<name>A0A7K0DTY3_9NOCA</name>
<evidence type="ECO:0000256" key="4">
    <source>
        <dbReference type="ARBA" id="ARBA00022827"/>
    </source>
</evidence>
<dbReference type="InterPro" id="IPR009100">
    <property type="entry name" value="AcylCoA_DH/oxidase_NM_dom_sf"/>
</dbReference>
<dbReference type="Gene3D" id="1.20.140.10">
    <property type="entry name" value="Butyryl-CoA Dehydrogenase, subunit A, domain 3"/>
    <property type="match status" value="1"/>
</dbReference>
<evidence type="ECO:0000256" key="5">
    <source>
        <dbReference type="ARBA" id="ARBA00023002"/>
    </source>
</evidence>
<evidence type="ECO:0000313" key="8">
    <source>
        <dbReference type="EMBL" id="MQY29220.1"/>
    </source>
</evidence>
<evidence type="ECO:0000256" key="3">
    <source>
        <dbReference type="ARBA" id="ARBA00022630"/>
    </source>
</evidence>
<comment type="similarity">
    <text evidence="2">Belongs to the acyl-CoA dehydrogenase family.</text>
</comment>
<dbReference type="InterPro" id="IPR036250">
    <property type="entry name" value="AcylCo_DH-like_C"/>
</dbReference>
<dbReference type="RefSeq" id="WP_153345796.1">
    <property type="nucleotide sequence ID" value="NZ_WEGI01000010.1"/>
</dbReference>
<reference evidence="8 9" key="1">
    <citation type="submission" date="2019-10" db="EMBL/GenBank/DDBJ databases">
        <title>Nocardia macrotermitis sp. nov. and Nocardia aurantia sp. nov., isolated from the gut of fungus growing-termite Macrotermes natalensis.</title>
        <authorList>
            <person name="Benndorf R."/>
            <person name="Schwitalla J."/>
            <person name="Martin K."/>
            <person name="De Beer W."/>
            <person name="Kaster A.-K."/>
            <person name="Vollmers J."/>
            <person name="Poulsen M."/>
            <person name="Beemelmanns C."/>
        </authorList>
    </citation>
    <scope>NUCLEOTIDE SEQUENCE [LARGE SCALE GENOMIC DNA]</scope>
    <source>
        <strain evidence="8 9">RB56</strain>
    </source>
</reference>
<dbReference type="OrthoDB" id="2450120at2"/>
<dbReference type="EC" id="1.3.99.-" evidence="8"/>
<protein>
    <submittedName>
        <fullName evidence="8">Acyl-CoA dehydrogenase FadE27</fullName>
        <ecNumber evidence="8">1.3.99.-</ecNumber>
    </submittedName>
</protein>
<dbReference type="GO" id="GO:0003995">
    <property type="term" value="F:acyl-CoA dehydrogenase activity"/>
    <property type="evidence" value="ECO:0007669"/>
    <property type="project" value="TreeGrafter"/>
</dbReference>
<organism evidence="8 9">
    <name type="scientific">Nocardia aurantia</name>
    <dbReference type="NCBI Taxonomy" id="2585199"/>
    <lineage>
        <taxon>Bacteria</taxon>
        <taxon>Bacillati</taxon>
        <taxon>Actinomycetota</taxon>
        <taxon>Actinomycetes</taxon>
        <taxon>Mycobacteriales</taxon>
        <taxon>Nocardiaceae</taxon>
        <taxon>Nocardia</taxon>
    </lineage>
</organism>
<dbReference type="PANTHER" id="PTHR43884:SF20">
    <property type="entry name" value="ACYL-COA DEHYDROGENASE FADE28"/>
    <property type="match status" value="1"/>
</dbReference>
<keyword evidence="3" id="KW-0285">Flavoprotein</keyword>
<dbReference type="InterPro" id="IPR037069">
    <property type="entry name" value="AcylCoA_DH/ox_N_sf"/>
</dbReference>
<keyword evidence="9" id="KW-1185">Reference proteome</keyword>
<dbReference type="SUPFAM" id="SSF47203">
    <property type="entry name" value="Acyl-CoA dehydrogenase C-terminal domain-like"/>
    <property type="match status" value="1"/>
</dbReference>
<dbReference type="Pfam" id="PF00441">
    <property type="entry name" value="Acyl-CoA_dh_1"/>
    <property type="match status" value="1"/>
</dbReference>
<evidence type="ECO:0000256" key="2">
    <source>
        <dbReference type="ARBA" id="ARBA00009347"/>
    </source>
</evidence>